<gene>
    <name evidence="7" type="ORF">HNR38_002969</name>
</gene>
<dbReference type="Proteomes" id="UP000591735">
    <property type="component" value="Unassembled WGS sequence"/>
</dbReference>
<dbReference type="SUPFAM" id="SSF52788">
    <property type="entry name" value="Phosphotyrosine protein phosphatases I"/>
    <property type="match status" value="1"/>
</dbReference>
<comment type="similarity">
    <text evidence="1">Belongs to the low molecular weight phosphotyrosine protein phosphatase family.</text>
</comment>
<evidence type="ECO:0000313" key="7">
    <source>
        <dbReference type="EMBL" id="MBB5322468.1"/>
    </source>
</evidence>
<reference evidence="7 8" key="1">
    <citation type="submission" date="2020-08" db="EMBL/GenBank/DDBJ databases">
        <title>Genomic Encyclopedia of Type Strains, Phase IV (KMG-IV): sequencing the most valuable type-strain genomes for metagenomic binning, comparative biology and taxonomic classification.</title>
        <authorList>
            <person name="Goeker M."/>
        </authorList>
    </citation>
    <scope>NUCLEOTIDE SEQUENCE [LARGE SCALE GENOMIC DNA]</scope>
    <source>
        <strain evidence="7 8">DSM 22359</strain>
    </source>
</reference>
<dbReference type="AlphaFoldDB" id="A0A840UPB7"/>
<comment type="caution">
    <text evidence="7">The sequence shown here is derived from an EMBL/GenBank/DDBJ whole genome shotgun (WGS) entry which is preliminary data.</text>
</comment>
<dbReference type="PANTHER" id="PTHR11717:SF7">
    <property type="entry name" value="LOW MOLECULAR WEIGHT PHOSPHOTYROSINE PROTEIN PHOSPHATASE"/>
    <property type="match status" value="1"/>
</dbReference>
<keyword evidence="8" id="KW-1185">Reference proteome</keyword>
<dbReference type="InterPro" id="IPR023485">
    <property type="entry name" value="Ptyr_pPase"/>
</dbReference>
<keyword evidence="4" id="KW-0904">Protein phosphatase</keyword>
<dbReference type="EMBL" id="JACHFE010000008">
    <property type="protein sequence ID" value="MBB5322468.1"/>
    <property type="molecule type" value="Genomic_DNA"/>
</dbReference>
<dbReference type="GO" id="GO:0004725">
    <property type="term" value="F:protein tyrosine phosphatase activity"/>
    <property type="evidence" value="ECO:0007669"/>
    <property type="project" value="UniProtKB-EC"/>
</dbReference>
<sequence length="159" mass="17309">MSDQISVLFVCLGNICRSPSAEGVFRKLAAEQGLADRLHVESCGTGNWHVGSAPDPRASSAAAERGVDLSGLRARQLKVEDLDCFDYVLTMDRANQADVREIWHQNGGTEPKLFLEYGHSGRAEVPDPYYGGDDGFDQVLDLIEEASAGLLDDIRSRLA</sequence>
<feature type="domain" description="Phosphotyrosine protein phosphatase I" evidence="6">
    <location>
        <begin position="5"/>
        <end position="153"/>
    </location>
</feature>
<dbReference type="Pfam" id="PF01451">
    <property type="entry name" value="LMWPc"/>
    <property type="match status" value="1"/>
</dbReference>
<feature type="active site" description="Nucleophile" evidence="5">
    <location>
        <position position="11"/>
    </location>
</feature>
<dbReference type="CDD" id="cd16343">
    <property type="entry name" value="LMWPTP"/>
    <property type="match status" value="1"/>
</dbReference>
<name>A0A840UPB7_9GAMM</name>
<dbReference type="Gene3D" id="3.40.50.2300">
    <property type="match status" value="1"/>
</dbReference>
<evidence type="ECO:0000259" key="6">
    <source>
        <dbReference type="SMART" id="SM00226"/>
    </source>
</evidence>
<dbReference type="PANTHER" id="PTHR11717">
    <property type="entry name" value="LOW MOLECULAR WEIGHT PROTEIN TYROSINE PHOSPHATASE"/>
    <property type="match status" value="1"/>
</dbReference>
<evidence type="ECO:0000256" key="4">
    <source>
        <dbReference type="ARBA" id="ARBA00022912"/>
    </source>
</evidence>
<evidence type="ECO:0000256" key="2">
    <source>
        <dbReference type="ARBA" id="ARBA00013064"/>
    </source>
</evidence>
<evidence type="ECO:0000256" key="1">
    <source>
        <dbReference type="ARBA" id="ARBA00011063"/>
    </source>
</evidence>
<evidence type="ECO:0000313" key="8">
    <source>
        <dbReference type="Proteomes" id="UP000591735"/>
    </source>
</evidence>
<organism evidence="7 8">
    <name type="scientific">Marinobacter oulmenensis</name>
    <dbReference type="NCBI Taxonomy" id="643747"/>
    <lineage>
        <taxon>Bacteria</taxon>
        <taxon>Pseudomonadati</taxon>
        <taxon>Pseudomonadota</taxon>
        <taxon>Gammaproteobacteria</taxon>
        <taxon>Pseudomonadales</taxon>
        <taxon>Marinobacteraceae</taxon>
        <taxon>Marinobacter</taxon>
    </lineage>
</organism>
<dbReference type="EC" id="3.1.3.48" evidence="2"/>
<proteinExistence type="inferred from homology"/>
<dbReference type="InterPro" id="IPR017867">
    <property type="entry name" value="Tyr_phospatase_low_mol_wt"/>
</dbReference>
<protein>
    <recommendedName>
        <fullName evidence="2">protein-tyrosine-phosphatase</fullName>
        <ecNumber evidence="2">3.1.3.48</ecNumber>
    </recommendedName>
</protein>
<feature type="active site" evidence="5">
    <location>
        <position position="17"/>
    </location>
</feature>
<evidence type="ECO:0000256" key="5">
    <source>
        <dbReference type="PIRSR" id="PIRSR617867-1"/>
    </source>
</evidence>
<evidence type="ECO:0000256" key="3">
    <source>
        <dbReference type="ARBA" id="ARBA00022801"/>
    </source>
</evidence>
<keyword evidence="3 7" id="KW-0378">Hydrolase</keyword>
<feature type="active site" description="Proton donor" evidence="5">
    <location>
        <position position="127"/>
    </location>
</feature>
<dbReference type="SMART" id="SM00226">
    <property type="entry name" value="LMWPc"/>
    <property type="match status" value="1"/>
</dbReference>
<dbReference type="InterPro" id="IPR036196">
    <property type="entry name" value="Ptyr_pPase_sf"/>
</dbReference>
<dbReference type="RefSeq" id="WP_183705683.1">
    <property type="nucleotide sequence ID" value="NZ_JACHFE010000008.1"/>
</dbReference>
<dbReference type="FunFam" id="3.40.50.2300:FF:000113">
    <property type="entry name" value="Low molecular weight protein-tyrosine-phosphatase"/>
    <property type="match status" value="1"/>
</dbReference>
<dbReference type="InterPro" id="IPR050438">
    <property type="entry name" value="LMW_PTPase"/>
</dbReference>
<accession>A0A840UPB7</accession>
<dbReference type="PRINTS" id="PR00719">
    <property type="entry name" value="LMWPTPASE"/>
</dbReference>